<dbReference type="EMBL" id="CP000828">
    <property type="protein sequence ID" value="ABW27873.1"/>
    <property type="molecule type" value="Genomic_DNA"/>
</dbReference>
<organism evidence="1 2">
    <name type="scientific">Acaryochloris marina (strain MBIC 11017)</name>
    <dbReference type="NCBI Taxonomy" id="329726"/>
    <lineage>
        <taxon>Bacteria</taxon>
        <taxon>Bacillati</taxon>
        <taxon>Cyanobacteriota</taxon>
        <taxon>Cyanophyceae</taxon>
        <taxon>Acaryochloridales</taxon>
        <taxon>Acaryochloridaceae</taxon>
        <taxon>Acaryochloris</taxon>
    </lineage>
</organism>
<accession>B0CAD8</accession>
<dbReference type="AlphaFoldDB" id="B0CAD8"/>
<evidence type="ECO:0000313" key="1">
    <source>
        <dbReference type="EMBL" id="ABW27873.1"/>
    </source>
</evidence>
<dbReference type="HOGENOM" id="CLU_3323227_0_0_3"/>
<dbReference type="Proteomes" id="UP000000268">
    <property type="component" value="Chromosome"/>
</dbReference>
<dbReference type="KEGG" id="amr:AM1_2874"/>
<name>B0CAD8_ACAM1</name>
<gene>
    <name evidence="1" type="ordered locus">AM1_2874</name>
</gene>
<reference evidence="1 2" key="1">
    <citation type="journal article" date="2008" name="Proc. Natl. Acad. Sci. U.S.A.">
        <title>Niche adaptation and genome expansion in the chlorophyll d-producing cyanobacterium Acaryochloris marina.</title>
        <authorList>
            <person name="Swingley W.D."/>
            <person name="Chen M."/>
            <person name="Cheung P.C."/>
            <person name="Conrad A.L."/>
            <person name="Dejesa L.C."/>
            <person name="Hao J."/>
            <person name="Honchak B.M."/>
            <person name="Karbach L.E."/>
            <person name="Kurdoglu A."/>
            <person name="Lahiri S."/>
            <person name="Mastrian S.D."/>
            <person name="Miyashita H."/>
            <person name="Page L."/>
            <person name="Ramakrishna P."/>
            <person name="Satoh S."/>
            <person name="Sattley W.M."/>
            <person name="Shimada Y."/>
            <person name="Taylor H.L."/>
            <person name="Tomo T."/>
            <person name="Tsuchiya T."/>
            <person name="Wang Z.T."/>
            <person name="Raymond J."/>
            <person name="Mimuro M."/>
            <person name="Blankenship R.E."/>
            <person name="Touchman J.W."/>
        </authorList>
    </citation>
    <scope>NUCLEOTIDE SEQUENCE [LARGE SCALE GENOMIC DNA]</scope>
    <source>
        <strain evidence="2">MBIC 11017</strain>
    </source>
</reference>
<keyword evidence="2" id="KW-1185">Reference proteome</keyword>
<dbReference type="STRING" id="329726.AM1_2874"/>
<proteinExistence type="predicted"/>
<protein>
    <submittedName>
        <fullName evidence="1">Uncharacterized protein</fullName>
    </submittedName>
</protein>
<evidence type="ECO:0000313" key="2">
    <source>
        <dbReference type="Proteomes" id="UP000000268"/>
    </source>
</evidence>
<sequence>MIDYFFTALTNIITPFQQDKSAIWAGVVDCWINGDKEG</sequence>